<dbReference type="InterPro" id="IPR013783">
    <property type="entry name" value="Ig-like_fold"/>
</dbReference>
<dbReference type="InterPro" id="IPR036116">
    <property type="entry name" value="FN3_sf"/>
</dbReference>
<dbReference type="Gene3D" id="2.60.40.10">
    <property type="entry name" value="Immunoglobulins"/>
    <property type="match status" value="1"/>
</dbReference>
<protein>
    <recommendedName>
        <fullName evidence="3">Outer membrane repeat protein</fullName>
    </recommendedName>
</protein>
<comment type="caution">
    <text evidence="1">The sequence shown here is derived from an EMBL/GenBank/DDBJ whole genome shotgun (WGS) entry which is preliminary data.</text>
</comment>
<name>A0A848B0I1_9BACT</name>
<evidence type="ECO:0000313" key="2">
    <source>
        <dbReference type="Proteomes" id="UP000576225"/>
    </source>
</evidence>
<dbReference type="EMBL" id="JABAEW010000111">
    <property type="protein sequence ID" value="NMD89365.1"/>
    <property type="molecule type" value="Genomic_DNA"/>
</dbReference>
<reference evidence="1 2" key="1">
    <citation type="submission" date="2020-04" db="EMBL/GenBank/DDBJ databases">
        <authorList>
            <person name="Hitch T.C.A."/>
            <person name="Wylensek D."/>
            <person name="Clavel T."/>
        </authorList>
    </citation>
    <scope>NUCLEOTIDE SEQUENCE [LARGE SCALE GENOMIC DNA]</scope>
    <source>
        <strain evidence="1 2">COR2-253-APC-1A</strain>
    </source>
</reference>
<sequence>MATGKIENLTGEISYSREHELTAYDDILTISSATLSLLKPAGDLMLMQGNDTVTITNSTIIGDTGVGLLLGSGDDTLTIQNSEIKSRISLASGSDHVVISGSAQSVVTLTALDPDQTSIDTDEDLTTLSLGADNDVLELCSILQGSGVINFGSGSDTLVFNAGTLNNTGGIANMNNLTVTNLGGTTYRDLELVDAGNRIEWNGNLRGNDNAKWIVLDAVSGTALAEAAFITDNNVVSNIGFKITNRTFVQTDGGTWEISGRSGNTAFMADDSKVTLYHMVLTENKTGFSGNNTDWNLNKSNISNHSERGAVITGGSLTFNDLSFTGNAMTYSKLSGQDSFAQGGGLHITGATISGQRGYIYRNSANISGFASTSAKSSAYISINLDNYYSSTEKIVSSNDSLKTYAKGGGVYAENAKLFAENMDFASNCASAFVTGYTFAGATAYARNSLGNKYSYNVTAYASADASIGIHAYGGAIFIDSSNLTLEKSNFSNNFVCAYSSNTGGVGAHATSFGGKEMASAFAFTDGSINKFAQGGGIYSENSDLLLTDVKFLGNYASAARTGEYRDYSYGAYATASASGSSYKSWEVFPVASVSRGNSIAYAENKVDATYARGGALFSSAGKVELISAVFSGNCAAVDSGEAQGGAIYADNAVVNLTDSTFTGNEAKKGGALYGANNSKFTYALSNNNMNFLKKVTISGNKADEGGFLYLENSTADFIIGNNIKLLLADSIAGNGGVITKSGSDMEISAAISDDSIRWNIASGLLELSSISRTINLNNWTIGANAVLRLSALDDTVNMSTDKKIGTLDLGGGSDVINTGGYSLSEGKLLVSKLTFTGGGRVSSTIATRTADASFDITLKDVILDSTIIGGNGNDIIKIIENSAVGGFINLGNGTNTIYATASTAFKSNLIVGNGNDILTFTDVSFSNGLTLGDGNNRFTATGDASLADISAGSGDDVFSFSYAQVSGILNLGGGDNSVTASSLICLNDVTAGDGNDTISLTGNNNASTFSGMVDLGLGDNKLYIEGNVTGNIDFMIHKGGTTTAVVYRGASITGKTVSVYSRPNAELKALTLDWSDFSGDEALDKVRILISSDASFSSYEYSIELYNRVTDFTINLEEGYFYQFQANDEDGWAQRYLPDIIAPDQVTGLVWENCIGSWDAAHDNWGGNGVKQYHVEVSADAGFDSILYSKTVTATEYAFAELSNGKYYWRVRAEDYTGNMSEWSDVQSFQIGSSTPDSVLTKSDFDGNGVSDILFQNLVDSANPLGAWMNADKWQWNGALGAAPKSDWTVYGAYDFTG</sequence>
<evidence type="ECO:0008006" key="3">
    <source>
        <dbReference type="Google" id="ProtNLM"/>
    </source>
</evidence>
<dbReference type="Proteomes" id="UP000576225">
    <property type="component" value="Unassembled WGS sequence"/>
</dbReference>
<dbReference type="RefSeq" id="WP_168964266.1">
    <property type="nucleotide sequence ID" value="NZ_JABAEW010000111.1"/>
</dbReference>
<evidence type="ECO:0000313" key="1">
    <source>
        <dbReference type="EMBL" id="NMD89365.1"/>
    </source>
</evidence>
<dbReference type="Gene3D" id="2.160.20.160">
    <property type="match status" value="2"/>
</dbReference>
<accession>A0A848B0I1</accession>
<gene>
    <name evidence="1" type="ORF">HF882_22525</name>
</gene>
<dbReference type="SUPFAM" id="SSF49265">
    <property type="entry name" value="Fibronectin type III"/>
    <property type="match status" value="1"/>
</dbReference>
<organism evidence="1 2">
    <name type="scientific">Victivallis vadensis</name>
    <dbReference type="NCBI Taxonomy" id="172901"/>
    <lineage>
        <taxon>Bacteria</taxon>
        <taxon>Pseudomonadati</taxon>
        <taxon>Lentisphaerota</taxon>
        <taxon>Lentisphaeria</taxon>
        <taxon>Victivallales</taxon>
        <taxon>Victivallaceae</taxon>
        <taxon>Victivallis</taxon>
    </lineage>
</organism>
<feature type="non-terminal residue" evidence="1">
    <location>
        <position position="1299"/>
    </location>
</feature>
<proteinExistence type="predicted"/>